<dbReference type="EMBL" id="DUZY01000001">
    <property type="protein sequence ID" value="DAD18653.1"/>
    <property type="molecule type" value="Genomic_DNA"/>
</dbReference>
<protein>
    <submittedName>
        <fullName evidence="1">Uncharacterized protein</fullName>
    </submittedName>
</protein>
<gene>
    <name evidence="1" type="ORF">HUJ06_020116</name>
</gene>
<accession>A0A822XG31</accession>
<proteinExistence type="predicted"/>
<organism evidence="1 2">
    <name type="scientific">Nelumbo nucifera</name>
    <name type="common">Sacred lotus</name>
    <dbReference type="NCBI Taxonomy" id="4432"/>
    <lineage>
        <taxon>Eukaryota</taxon>
        <taxon>Viridiplantae</taxon>
        <taxon>Streptophyta</taxon>
        <taxon>Embryophyta</taxon>
        <taxon>Tracheophyta</taxon>
        <taxon>Spermatophyta</taxon>
        <taxon>Magnoliopsida</taxon>
        <taxon>Proteales</taxon>
        <taxon>Nelumbonaceae</taxon>
        <taxon>Nelumbo</taxon>
    </lineage>
</organism>
<evidence type="ECO:0000313" key="2">
    <source>
        <dbReference type="Proteomes" id="UP000607653"/>
    </source>
</evidence>
<dbReference type="Proteomes" id="UP000607653">
    <property type="component" value="Unassembled WGS sequence"/>
</dbReference>
<dbReference type="AlphaFoldDB" id="A0A822XG31"/>
<reference evidence="1 2" key="1">
    <citation type="journal article" date="2020" name="Mol. Biol. Evol.">
        <title>Distinct Expression and Methylation Patterns for Genes with Different Fates following a Single Whole-Genome Duplication in Flowering Plants.</title>
        <authorList>
            <person name="Shi T."/>
            <person name="Rahmani R.S."/>
            <person name="Gugger P.F."/>
            <person name="Wang M."/>
            <person name="Li H."/>
            <person name="Zhang Y."/>
            <person name="Li Z."/>
            <person name="Wang Q."/>
            <person name="Van de Peer Y."/>
            <person name="Marchal K."/>
            <person name="Chen J."/>
        </authorList>
    </citation>
    <scope>NUCLEOTIDE SEQUENCE [LARGE SCALE GENOMIC DNA]</scope>
    <source>
        <tissue evidence="1">Leaf</tissue>
    </source>
</reference>
<keyword evidence="2" id="KW-1185">Reference proteome</keyword>
<sequence>MECHLPKASLDPIVLVQEGGDVAIGLPNATVGEWGCWGLSLFWGLGWRVQKWQRTPIMRRSPEYRYCIVYDRFKGKPIMYFVEEF</sequence>
<comment type="caution">
    <text evidence="1">The sequence shown here is derived from an EMBL/GenBank/DDBJ whole genome shotgun (WGS) entry which is preliminary data.</text>
</comment>
<evidence type="ECO:0000313" key="1">
    <source>
        <dbReference type="EMBL" id="DAD18653.1"/>
    </source>
</evidence>
<name>A0A822XG31_NELNU</name>